<accession>X6PCG3</accession>
<proteinExistence type="predicted"/>
<name>X6PCG3_RETFI</name>
<sequence>MKGVLLVFDGLDAFLENTDLSHSGYNTPEVIHSFLALILARLPSDSKIISTVENNLSAFTEIKCSLTRSYHLQPLKPPDAAMLFHRLSVKFLPTAVVAHAEFMSLLGCNPAKILEINQLQESMESECNTIDDVIRVYNARQRVIKTRQAKGLLNINRRKEMKLKKSLQYAVQHIKNPNARVLWTRLEACEEVDCNMLINAFKDEYKIVTMCKRSLKNKDLMKGFYIHGMNEHLSLHAAKFDGLYRWFSGICKMVVSLSHVWDQQSPVIIHGFVTRIEAEAMLDCCPVGTFLIRFSNNYDDSIAISYVEGKVVKKNSLGQQSCFVEDEPHGVIGHIKGFLAPAGKCEFIFGNEVGIPLKRFIDSFGKLVALYNDENPLNPFPKASISFDKPVLIPETSILSILSDDEEMC</sequence>
<evidence type="ECO:0000256" key="2">
    <source>
        <dbReference type="PROSITE-ProRule" id="PRU00191"/>
    </source>
</evidence>
<keyword evidence="5" id="KW-1185">Reference proteome</keyword>
<evidence type="ECO:0000259" key="3">
    <source>
        <dbReference type="PROSITE" id="PS50001"/>
    </source>
</evidence>
<dbReference type="GO" id="GO:0007165">
    <property type="term" value="P:signal transduction"/>
    <property type="evidence" value="ECO:0007669"/>
    <property type="project" value="InterPro"/>
</dbReference>
<evidence type="ECO:0000313" key="5">
    <source>
        <dbReference type="Proteomes" id="UP000023152"/>
    </source>
</evidence>
<dbReference type="AlphaFoldDB" id="X6PCG3"/>
<protein>
    <recommendedName>
        <fullName evidence="3">SH2 domain-containing protein</fullName>
    </recommendedName>
</protein>
<dbReference type="InterPro" id="IPR000980">
    <property type="entry name" value="SH2"/>
</dbReference>
<reference evidence="4 5" key="1">
    <citation type="journal article" date="2013" name="Curr. Biol.">
        <title>The Genome of the Foraminiferan Reticulomyxa filosa.</title>
        <authorList>
            <person name="Glockner G."/>
            <person name="Hulsmann N."/>
            <person name="Schleicher M."/>
            <person name="Noegel A.A."/>
            <person name="Eichinger L."/>
            <person name="Gallinger C."/>
            <person name="Pawlowski J."/>
            <person name="Sierra R."/>
            <person name="Euteneuer U."/>
            <person name="Pillet L."/>
            <person name="Moustafa A."/>
            <person name="Platzer M."/>
            <person name="Groth M."/>
            <person name="Szafranski K."/>
            <person name="Schliwa M."/>
        </authorList>
    </citation>
    <scope>NUCLEOTIDE SEQUENCE [LARGE SCALE GENOMIC DNA]</scope>
</reference>
<dbReference type="Pfam" id="PF00017">
    <property type="entry name" value="SH2"/>
    <property type="match status" value="1"/>
</dbReference>
<dbReference type="PROSITE" id="PS50001">
    <property type="entry name" value="SH2"/>
    <property type="match status" value="1"/>
</dbReference>
<keyword evidence="1 2" id="KW-0727">SH2 domain</keyword>
<evidence type="ECO:0000256" key="1">
    <source>
        <dbReference type="ARBA" id="ARBA00022999"/>
    </source>
</evidence>
<evidence type="ECO:0000313" key="4">
    <source>
        <dbReference type="EMBL" id="ETO35352.1"/>
    </source>
</evidence>
<gene>
    <name evidence="4" type="ORF">RFI_01709</name>
</gene>
<dbReference type="InterPro" id="IPR001217">
    <property type="entry name" value="STAT"/>
</dbReference>
<feature type="domain" description="SH2" evidence="3">
    <location>
        <begin position="268"/>
        <end position="391"/>
    </location>
</feature>
<dbReference type="Gene3D" id="3.30.505.10">
    <property type="entry name" value="SH2 domain"/>
    <property type="match status" value="1"/>
</dbReference>
<dbReference type="OrthoDB" id="67310at2759"/>
<dbReference type="GO" id="GO:0003700">
    <property type="term" value="F:DNA-binding transcription factor activity"/>
    <property type="evidence" value="ECO:0007669"/>
    <property type="project" value="InterPro"/>
</dbReference>
<organism evidence="4 5">
    <name type="scientific">Reticulomyxa filosa</name>
    <dbReference type="NCBI Taxonomy" id="46433"/>
    <lineage>
        <taxon>Eukaryota</taxon>
        <taxon>Sar</taxon>
        <taxon>Rhizaria</taxon>
        <taxon>Retaria</taxon>
        <taxon>Foraminifera</taxon>
        <taxon>Monothalamids</taxon>
        <taxon>Reticulomyxidae</taxon>
        <taxon>Reticulomyxa</taxon>
    </lineage>
</organism>
<dbReference type="SUPFAM" id="SSF55550">
    <property type="entry name" value="SH2 domain"/>
    <property type="match status" value="1"/>
</dbReference>
<comment type="caution">
    <text evidence="4">The sequence shown here is derived from an EMBL/GenBank/DDBJ whole genome shotgun (WGS) entry which is preliminary data.</text>
</comment>
<dbReference type="InterPro" id="IPR036860">
    <property type="entry name" value="SH2_dom_sf"/>
</dbReference>
<dbReference type="EMBL" id="ASPP01001695">
    <property type="protein sequence ID" value="ETO35352.1"/>
    <property type="molecule type" value="Genomic_DNA"/>
</dbReference>
<dbReference type="Proteomes" id="UP000023152">
    <property type="component" value="Unassembled WGS sequence"/>
</dbReference>
<dbReference type="PANTHER" id="PTHR11801">
    <property type="entry name" value="SIGNAL TRANSDUCER AND ACTIVATOR OF TRANSCRIPTION"/>
    <property type="match status" value="1"/>
</dbReference>